<evidence type="ECO:0000313" key="3">
    <source>
        <dbReference type="Proteomes" id="UP001303647"/>
    </source>
</evidence>
<dbReference type="EMBL" id="MU857639">
    <property type="protein sequence ID" value="KAK4248345.1"/>
    <property type="molecule type" value="Genomic_DNA"/>
</dbReference>
<sequence length="100" mass="10613">MSNSTTSTGPGDAFEDLASSLLKKPPSHSNSGTNNHDANAGARENSAASARAMSHTGAWKPALDRRQSWDAQEYKHDLLKRQYMSEEGGAAGKMGGFSES</sequence>
<organism evidence="2 3">
    <name type="scientific">Corynascus novoguineensis</name>
    <dbReference type="NCBI Taxonomy" id="1126955"/>
    <lineage>
        <taxon>Eukaryota</taxon>
        <taxon>Fungi</taxon>
        <taxon>Dikarya</taxon>
        <taxon>Ascomycota</taxon>
        <taxon>Pezizomycotina</taxon>
        <taxon>Sordariomycetes</taxon>
        <taxon>Sordariomycetidae</taxon>
        <taxon>Sordariales</taxon>
        <taxon>Chaetomiaceae</taxon>
        <taxon>Corynascus</taxon>
    </lineage>
</organism>
<protein>
    <submittedName>
        <fullName evidence="2">Uncharacterized protein</fullName>
    </submittedName>
</protein>
<dbReference type="AlphaFoldDB" id="A0AAN7HPZ3"/>
<reference evidence="2" key="2">
    <citation type="submission" date="2023-05" db="EMBL/GenBank/DDBJ databases">
        <authorList>
            <consortium name="Lawrence Berkeley National Laboratory"/>
            <person name="Steindorff A."/>
            <person name="Hensen N."/>
            <person name="Bonometti L."/>
            <person name="Westerberg I."/>
            <person name="Brannstrom I.O."/>
            <person name="Guillou S."/>
            <person name="Cros-Aarteil S."/>
            <person name="Calhoun S."/>
            <person name="Haridas S."/>
            <person name="Kuo A."/>
            <person name="Mondo S."/>
            <person name="Pangilinan J."/>
            <person name="Riley R."/>
            <person name="Labutti K."/>
            <person name="Andreopoulos B."/>
            <person name="Lipzen A."/>
            <person name="Chen C."/>
            <person name="Yanf M."/>
            <person name="Daum C."/>
            <person name="Ng V."/>
            <person name="Clum A."/>
            <person name="Ohm R."/>
            <person name="Martin F."/>
            <person name="Silar P."/>
            <person name="Natvig D."/>
            <person name="Lalanne C."/>
            <person name="Gautier V."/>
            <person name="Ament-Velasquez S.L."/>
            <person name="Kruys A."/>
            <person name="Hutchinson M.I."/>
            <person name="Powell A.J."/>
            <person name="Barry K."/>
            <person name="Miller A.N."/>
            <person name="Grigoriev I.V."/>
            <person name="Debuchy R."/>
            <person name="Gladieux P."/>
            <person name="Thoren M.H."/>
            <person name="Johannesson H."/>
        </authorList>
    </citation>
    <scope>NUCLEOTIDE SEQUENCE</scope>
    <source>
        <strain evidence="2">CBS 359.72</strain>
    </source>
</reference>
<gene>
    <name evidence="2" type="ORF">C7999DRAFT_13704</name>
</gene>
<proteinExistence type="predicted"/>
<accession>A0AAN7HPZ3</accession>
<name>A0AAN7HPZ3_9PEZI</name>
<evidence type="ECO:0000256" key="1">
    <source>
        <dbReference type="SAM" id="MobiDB-lite"/>
    </source>
</evidence>
<reference evidence="2" key="1">
    <citation type="journal article" date="2023" name="Mol. Phylogenet. Evol.">
        <title>Genome-scale phylogeny and comparative genomics of the fungal order Sordariales.</title>
        <authorList>
            <person name="Hensen N."/>
            <person name="Bonometti L."/>
            <person name="Westerberg I."/>
            <person name="Brannstrom I.O."/>
            <person name="Guillou S."/>
            <person name="Cros-Aarteil S."/>
            <person name="Calhoun S."/>
            <person name="Haridas S."/>
            <person name="Kuo A."/>
            <person name="Mondo S."/>
            <person name="Pangilinan J."/>
            <person name="Riley R."/>
            <person name="LaButti K."/>
            <person name="Andreopoulos B."/>
            <person name="Lipzen A."/>
            <person name="Chen C."/>
            <person name="Yan M."/>
            <person name="Daum C."/>
            <person name="Ng V."/>
            <person name="Clum A."/>
            <person name="Steindorff A."/>
            <person name="Ohm R.A."/>
            <person name="Martin F."/>
            <person name="Silar P."/>
            <person name="Natvig D.O."/>
            <person name="Lalanne C."/>
            <person name="Gautier V."/>
            <person name="Ament-Velasquez S.L."/>
            <person name="Kruys A."/>
            <person name="Hutchinson M.I."/>
            <person name="Powell A.J."/>
            <person name="Barry K."/>
            <person name="Miller A.N."/>
            <person name="Grigoriev I.V."/>
            <person name="Debuchy R."/>
            <person name="Gladieux P."/>
            <person name="Hiltunen Thoren M."/>
            <person name="Johannesson H."/>
        </authorList>
    </citation>
    <scope>NUCLEOTIDE SEQUENCE</scope>
    <source>
        <strain evidence="2">CBS 359.72</strain>
    </source>
</reference>
<evidence type="ECO:0000313" key="2">
    <source>
        <dbReference type="EMBL" id="KAK4248345.1"/>
    </source>
</evidence>
<keyword evidence="3" id="KW-1185">Reference proteome</keyword>
<dbReference type="Proteomes" id="UP001303647">
    <property type="component" value="Unassembled WGS sequence"/>
</dbReference>
<feature type="compositionally biased region" description="Polar residues" evidence="1">
    <location>
        <begin position="27"/>
        <end position="37"/>
    </location>
</feature>
<feature type="region of interest" description="Disordered" evidence="1">
    <location>
        <begin position="1"/>
        <end position="67"/>
    </location>
</feature>
<comment type="caution">
    <text evidence="2">The sequence shown here is derived from an EMBL/GenBank/DDBJ whole genome shotgun (WGS) entry which is preliminary data.</text>
</comment>